<feature type="region of interest" description="Disordered" evidence="1">
    <location>
        <begin position="58"/>
        <end position="84"/>
    </location>
</feature>
<dbReference type="GeneID" id="96227857"/>
<evidence type="ECO:0000313" key="3">
    <source>
        <dbReference type="EMBL" id="RGO30920.1"/>
    </source>
</evidence>
<dbReference type="RefSeq" id="WP_055281722.1">
    <property type="nucleotide sequence ID" value="NZ_CABHNM010000060.1"/>
</dbReference>
<evidence type="ECO:0000313" key="7">
    <source>
        <dbReference type="Proteomes" id="UP000398619"/>
    </source>
</evidence>
<evidence type="ECO:0000313" key="6">
    <source>
        <dbReference type="Proteomes" id="UP000261285"/>
    </source>
</evidence>
<dbReference type="EMBL" id="CABHNM010000060">
    <property type="protein sequence ID" value="VUX18518.1"/>
    <property type="molecule type" value="Genomic_DNA"/>
</dbReference>
<evidence type="ECO:0000313" key="5">
    <source>
        <dbReference type="Proteomes" id="UP000095485"/>
    </source>
</evidence>
<dbReference type="AlphaFoldDB" id="A0A174KYX6"/>
<dbReference type="Proteomes" id="UP000261285">
    <property type="component" value="Unassembled WGS sequence"/>
</dbReference>
<dbReference type="Proteomes" id="UP000095485">
    <property type="component" value="Unassembled WGS sequence"/>
</dbReference>
<organism evidence="2 5">
    <name type="scientific">Dorea longicatena</name>
    <dbReference type="NCBI Taxonomy" id="88431"/>
    <lineage>
        <taxon>Bacteria</taxon>
        <taxon>Bacillati</taxon>
        <taxon>Bacillota</taxon>
        <taxon>Clostridia</taxon>
        <taxon>Lachnospirales</taxon>
        <taxon>Lachnospiraceae</taxon>
        <taxon>Dorea</taxon>
    </lineage>
</organism>
<reference evidence="4 7" key="3">
    <citation type="submission" date="2019-07" db="EMBL/GenBank/DDBJ databases">
        <authorList>
            <person name="Hibberd C M."/>
            <person name="Gehrig L. J."/>
            <person name="Chang H.-W."/>
            <person name="Venkatesh S."/>
        </authorList>
    </citation>
    <scope>NUCLEOTIDE SEQUENCE [LARGE SCALE GENOMIC DNA]</scope>
    <source>
        <strain evidence="4">Dorea_longicatena_SSTS_Bg7063</strain>
    </source>
</reference>
<dbReference type="OrthoDB" id="1976175at2"/>
<reference evidence="2 5" key="1">
    <citation type="submission" date="2015-09" db="EMBL/GenBank/DDBJ databases">
        <authorList>
            <consortium name="Pathogen Informatics"/>
        </authorList>
    </citation>
    <scope>NUCLEOTIDE SEQUENCE [LARGE SCALE GENOMIC DNA]</scope>
    <source>
        <strain evidence="2 5">2789STDY5834914</strain>
    </source>
</reference>
<evidence type="ECO:0000313" key="2">
    <source>
        <dbReference type="EMBL" id="CUP15347.1"/>
    </source>
</evidence>
<sequence length="84" mass="9027">MKKHEKKTVNVNPLSNQELIDSYDYLATAASSHDCTGLIPSAPLNPAELDSYEELYPFLPPVSSADDAPEQAPPSGKNPSDIKG</sequence>
<dbReference type="Proteomes" id="UP000398619">
    <property type="component" value="Unassembled WGS sequence"/>
</dbReference>
<gene>
    <name evidence="4" type="ORF">DLSSTS7063_02516</name>
    <name evidence="3" type="ORF">DXB16_11410</name>
    <name evidence="2" type="ORF">ERS852526_00552</name>
</gene>
<evidence type="ECO:0000256" key="1">
    <source>
        <dbReference type="SAM" id="MobiDB-lite"/>
    </source>
</evidence>
<proteinExistence type="predicted"/>
<dbReference type="EMBL" id="CZAY01000003">
    <property type="protein sequence ID" value="CUP15347.1"/>
    <property type="molecule type" value="Genomic_DNA"/>
</dbReference>
<protein>
    <submittedName>
        <fullName evidence="2">Uncharacterized protein</fullName>
    </submittedName>
</protein>
<reference evidence="3 6" key="2">
    <citation type="submission" date="2018-08" db="EMBL/GenBank/DDBJ databases">
        <title>A genome reference for cultivated species of the human gut microbiota.</title>
        <authorList>
            <person name="Zou Y."/>
            <person name="Xue W."/>
            <person name="Luo G."/>
        </authorList>
    </citation>
    <scope>NUCLEOTIDE SEQUENCE [LARGE SCALE GENOMIC DNA]</scope>
    <source>
        <strain evidence="3 6">OM02-16</strain>
    </source>
</reference>
<accession>A0A174KYX6</accession>
<evidence type="ECO:0000313" key="4">
    <source>
        <dbReference type="EMBL" id="VUX18518.1"/>
    </source>
</evidence>
<name>A0A174KYX6_9FIRM</name>
<dbReference type="EMBL" id="QSVN01000014">
    <property type="protein sequence ID" value="RGO30920.1"/>
    <property type="molecule type" value="Genomic_DNA"/>
</dbReference>